<dbReference type="AlphaFoldDB" id="A0A160N2I3"/>
<proteinExistence type="predicted"/>
<organism evidence="1 2">
    <name type="scientific">Dyella thiooxydans</name>
    <dbReference type="NCBI Taxonomy" id="445710"/>
    <lineage>
        <taxon>Bacteria</taxon>
        <taxon>Pseudomonadati</taxon>
        <taxon>Pseudomonadota</taxon>
        <taxon>Gammaproteobacteria</taxon>
        <taxon>Lysobacterales</taxon>
        <taxon>Rhodanobacteraceae</taxon>
        <taxon>Dyella</taxon>
    </lineage>
</organism>
<dbReference type="Proteomes" id="UP000077255">
    <property type="component" value="Chromosome"/>
</dbReference>
<reference evidence="1 2" key="1">
    <citation type="submission" date="2016-02" db="EMBL/GenBank/DDBJ databases">
        <title>Complete genome sequencing and analysis of ATSB10, Dyella thiooxydans isolated from rhizosphere soil of sunflower (Helianthus annuus L.).</title>
        <authorList>
            <person name="Lee Y."/>
            <person name="Hwangbo K."/>
            <person name="Chung H."/>
            <person name="Yoo J."/>
            <person name="Kim K.Y."/>
            <person name="Sa T.M."/>
            <person name="Um Y."/>
            <person name="Madhaiyan M."/>
        </authorList>
    </citation>
    <scope>NUCLEOTIDE SEQUENCE [LARGE SCALE GENOMIC DNA]</scope>
    <source>
        <strain evidence="1 2">ATSB10</strain>
    </source>
</reference>
<name>A0A160N2I3_9GAMM</name>
<gene>
    <name evidence="1" type="ORF">ATSB10_23700</name>
</gene>
<evidence type="ECO:0000313" key="2">
    <source>
        <dbReference type="Proteomes" id="UP000077255"/>
    </source>
</evidence>
<dbReference type="EMBL" id="CP014841">
    <property type="protein sequence ID" value="AND69824.1"/>
    <property type="molecule type" value="Genomic_DNA"/>
</dbReference>
<keyword evidence="2" id="KW-1185">Reference proteome</keyword>
<protein>
    <submittedName>
        <fullName evidence="1">Uncharacterized protein</fullName>
    </submittedName>
</protein>
<dbReference type="KEGG" id="dtx:ATSB10_23700"/>
<sequence length="40" mass="4677">MKQKKKTHTPRTSSARMVVPERLVLAWDAQESPNLHTRFT</sequence>
<accession>A0A160N2I3</accession>
<evidence type="ECO:0000313" key="1">
    <source>
        <dbReference type="EMBL" id="AND69824.1"/>
    </source>
</evidence>